<evidence type="ECO:0000256" key="1">
    <source>
        <dbReference type="SAM" id="Phobius"/>
    </source>
</evidence>
<keyword evidence="1" id="KW-0812">Transmembrane</keyword>
<dbReference type="PROSITE" id="PS51257">
    <property type="entry name" value="PROKAR_LIPOPROTEIN"/>
    <property type="match status" value="1"/>
</dbReference>
<name>A0A4Y3L051_9CELL</name>
<dbReference type="AlphaFoldDB" id="A0A4Y3L051"/>
<organism evidence="2 3">
    <name type="scientific">Cellulomonas cellasea</name>
    <dbReference type="NCBI Taxonomy" id="43670"/>
    <lineage>
        <taxon>Bacteria</taxon>
        <taxon>Bacillati</taxon>
        <taxon>Actinomycetota</taxon>
        <taxon>Actinomycetes</taxon>
        <taxon>Micrococcales</taxon>
        <taxon>Cellulomonadaceae</taxon>
        <taxon>Cellulomonas</taxon>
    </lineage>
</organism>
<accession>A0A4Y3L051</accession>
<feature type="transmembrane region" description="Helical" evidence="1">
    <location>
        <begin position="129"/>
        <end position="148"/>
    </location>
</feature>
<keyword evidence="3" id="KW-1185">Reference proteome</keyword>
<keyword evidence="1" id="KW-0472">Membrane</keyword>
<feature type="transmembrane region" description="Helical" evidence="1">
    <location>
        <begin position="49"/>
        <end position="73"/>
    </location>
</feature>
<dbReference type="RefSeq" id="WP_141372806.1">
    <property type="nucleotide sequence ID" value="NZ_BJLR01000036.1"/>
</dbReference>
<reference evidence="2" key="1">
    <citation type="submission" date="2019-06" db="EMBL/GenBank/DDBJ databases">
        <title>Whole genome shotgun sequence of Cellulomonas cellasea NBRC 3753.</title>
        <authorList>
            <person name="Hosoyama A."/>
            <person name="Uohara A."/>
            <person name="Ohji S."/>
            <person name="Ichikawa N."/>
        </authorList>
    </citation>
    <scope>NUCLEOTIDE SEQUENCE [LARGE SCALE GENOMIC DNA]</scope>
    <source>
        <strain evidence="2">NBRC 3753</strain>
    </source>
</reference>
<evidence type="ECO:0000313" key="2">
    <source>
        <dbReference type="EMBL" id="GEA89753.1"/>
    </source>
</evidence>
<keyword evidence="1" id="KW-1133">Transmembrane helix</keyword>
<dbReference type="Proteomes" id="UP000317046">
    <property type="component" value="Unassembled WGS sequence"/>
</dbReference>
<dbReference type="EMBL" id="BJLR01000036">
    <property type="protein sequence ID" value="GEA89753.1"/>
    <property type="molecule type" value="Genomic_DNA"/>
</dbReference>
<comment type="caution">
    <text evidence="2">The sequence shown here is derived from an EMBL/GenBank/DDBJ whole genome shotgun (WGS) entry which is preliminary data.</text>
</comment>
<feature type="transmembrane region" description="Helical" evidence="1">
    <location>
        <begin position="85"/>
        <end position="109"/>
    </location>
</feature>
<protein>
    <submittedName>
        <fullName evidence="2">Uncharacterized protein</fullName>
    </submittedName>
</protein>
<gene>
    <name evidence="2" type="ORF">CCE01nite_37020</name>
</gene>
<sequence>MPTRTLTLVVSAVVGCAGVAVLAVAWATGGIAWLLADVPGAANDVVPGLVLGLAGAGFLAVALLGAALVVALADTAASSTIPHGAALVAVGLSVASLGAAVVGSSRWAARSASDVLAPVVPDLDAPAGGGRAGVLVGLALAVAAYAVLTTAGRRAR</sequence>
<evidence type="ECO:0000313" key="3">
    <source>
        <dbReference type="Proteomes" id="UP000317046"/>
    </source>
</evidence>
<proteinExistence type="predicted"/>